<evidence type="ECO:0000313" key="2">
    <source>
        <dbReference type="EMBL" id="MXU82453.1"/>
    </source>
</evidence>
<sequence>MQSRRSSPSMPLGSFSRLATYTMLSLQPSWAVTTRYLPQSLTVPPMRHLGSLGNSTQRTSSDCGVPTRW</sequence>
<evidence type="ECO:0000256" key="1">
    <source>
        <dbReference type="SAM" id="MobiDB-lite"/>
    </source>
</evidence>
<accession>A0A6B0U8V0</accession>
<dbReference type="EMBL" id="GIFC01000370">
    <property type="protein sequence ID" value="MXU82453.1"/>
    <property type="molecule type" value="Transcribed_RNA"/>
</dbReference>
<organism evidence="2">
    <name type="scientific">Ixodes ricinus</name>
    <name type="common">Common tick</name>
    <name type="synonym">Acarus ricinus</name>
    <dbReference type="NCBI Taxonomy" id="34613"/>
    <lineage>
        <taxon>Eukaryota</taxon>
        <taxon>Metazoa</taxon>
        <taxon>Ecdysozoa</taxon>
        <taxon>Arthropoda</taxon>
        <taxon>Chelicerata</taxon>
        <taxon>Arachnida</taxon>
        <taxon>Acari</taxon>
        <taxon>Parasitiformes</taxon>
        <taxon>Ixodida</taxon>
        <taxon>Ixodoidea</taxon>
        <taxon>Ixodidae</taxon>
        <taxon>Ixodinae</taxon>
        <taxon>Ixodes</taxon>
    </lineage>
</organism>
<protein>
    <submittedName>
        <fullName evidence="2">Putative secreted protein</fullName>
    </submittedName>
</protein>
<feature type="compositionally biased region" description="Polar residues" evidence="1">
    <location>
        <begin position="52"/>
        <end position="62"/>
    </location>
</feature>
<proteinExistence type="predicted"/>
<feature type="region of interest" description="Disordered" evidence="1">
    <location>
        <begin position="48"/>
        <end position="69"/>
    </location>
</feature>
<dbReference type="AlphaFoldDB" id="A0A6B0U8V0"/>
<reference evidence="2" key="1">
    <citation type="submission" date="2019-12" db="EMBL/GenBank/DDBJ databases">
        <title>An insight into the sialome of adult female Ixodes ricinus ticks feeding for 6 days.</title>
        <authorList>
            <person name="Perner J."/>
            <person name="Ribeiro J.M.C."/>
        </authorList>
    </citation>
    <scope>NUCLEOTIDE SEQUENCE</scope>
    <source>
        <strain evidence="2">Semi-engorged</strain>
        <tissue evidence="2">Salivary glands</tissue>
    </source>
</reference>
<name>A0A6B0U8V0_IXORI</name>